<dbReference type="SMART" id="SM00326">
    <property type="entry name" value="SH3"/>
    <property type="match status" value="1"/>
</dbReference>
<evidence type="ECO:0000313" key="5">
    <source>
        <dbReference type="Proteomes" id="UP000094336"/>
    </source>
</evidence>
<evidence type="ECO:0000256" key="1">
    <source>
        <dbReference type="ARBA" id="ARBA00022443"/>
    </source>
</evidence>
<organism evidence="4 5">
    <name type="scientific">Babjeviella inositovora NRRL Y-12698</name>
    <dbReference type="NCBI Taxonomy" id="984486"/>
    <lineage>
        <taxon>Eukaryota</taxon>
        <taxon>Fungi</taxon>
        <taxon>Dikarya</taxon>
        <taxon>Ascomycota</taxon>
        <taxon>Saccharomycotina</taxon>
        <taxon>Pichiomycetes</taxon>
        <taxon>Serinales incertae sedis</taxon>
        <taxon>Babjeviella</taxon>
    </lineage>
</organism>
<dbReference type="EMBL" id="KV454432">
    <property type="protein sequence ID" value="ODQ79400.1"/>
    <property type="molecule type" value="Genomic_DNA"/>
</dbReference>
<dbReference type="Proteomes" id="UP000094336">
    <property type="component" value="Unassembled WGS sequence"/>
</dbReference>
<dbReference type="SMART" id="SM00721">
    <property type="entry name" value="BAR"/>
    <property type="match status" value="1"/>
</dbReference>
<dbReference type="InterPro" id="IPR027267">
    <property type="entry name" value="AH/BAR_dom_sf"/>
</dbReference>
<accession>A0A1E3QP28</accession>
<dbReference type="Pfam" id="PF00018">
    <property type="entry name" value="SH3_1"/>
    <property type="match status" value="1"/>
</dbReference>
<dbReference type="InterPro" id="IPR004148">
    <property type="entry name" value="BAR_dom"/>
</dbReference>
<evidence type="ECO:0000259" key="3">
    <source>
        <dbReference type="PROSITE" id="PS50002"/>
    </source>
</evidence>
<dbReference type="PANTHER" id="PTHR47174:SF1">
    <property type="entry name" value="REDUCED VIABILITY UPON STARVATION PROTEIN 167"/>
    <property type="match status" value="1"/>
</dbReference>
<dbReference type="GO" id="GO:1990528">
    <property type="term" value="C:Rvs161p-Rvs167p complex"/>
    <property type="evidence" value="ECO:0007669"/>
    <property type="project" value="TreeGrafter"/>
</dbReference>
<evidence type="ECO:0000256" key="2">
    <source>
        <dbReference type="PROSITE-ProRule" id="PRU00192"/>
    </source>
</evidence>
<sequence>MINKISLPPIRPESLNFKWADVKRTVVRAPQIVRHRANVGIHTVDDDYDYYQAQLTELERRLVCLEKTTLKYSESIQALLTSSVAIGQQFKQVFSSDLGRVSEAHPRSPIPDELYQLFASADRYIDGVSHMEPKLAQELEAWVGQVQLSIQKCLALIKPIKKYTQARNNFLVDLDRYTNYHESVKKKKELSTKQHQSMISNERKMEVSQSKYENVNNMLKKELPIFFELVKQFIAPIFTVTYFLQLTIVYQINTNLHSIKDDFNIDMEELLGDESYANLVMYHEFKYAGANDIIKNLSIVNFHETFLNDLAGISPRSPFCGMPVKAESPASLEEYCVAVYSFRAIEPSDISLKVGDVIKILDRSGEWWTGELQGQRGSFPGNYVKLM</sequence>
<dbReference type="Pfam" id="PF03114">
    <property type="entry name" value="BAR"/>
    <property type="match status" value="1"/>
</dbReference>
<keyword evidence="1 2" id="KW-0728">SH3 domain</keyword>
<proteinExistence type="predicted"/>
<dbReference type="SUPFAM" id="SSF50044">
    <property type="entry name" value="SH3-domain"/>
    <property type="match status" value="1"/>
</dbReference>
<dbReference type="Gene3D" id="2.30.30.40">
    <property type="entry name" value="SH3 Domains"/>
    <property type="match status" value="1"/>
</dbReference>
<dbReference type="PROSITE" id="PS50002">
    <property type="entry name" value="SH3"/>
    <property type="match status" value="1"/>
</dbReference>
<feature type="domain" description="SH3" evidence="3">
    <location>
        <begin position="331"/>
        <end position="387"/>
    </location>
</feature>
<dbReference type="PRINTS" id="PR00452">
    <property type="entry name" value="SH3DOMAIN"/>
</dbReference>
<protein>
    <recommendedName>
        <fullName evidence="3">SH3 domain-containing protein</fullName>
    </recommendedName>
</protein>
<dbReference type="PANTHER" id="PTHR47174">
    <property type="entry name" value="BRIDGING INTEGRATOR 3"/>
    <property type="match status" value="1"/>
</dbReference>
<dbReference type="InterPro" id="IPR001452">
    <property type="entry name" value="SH3_domain"/>
</dbReference>
<dbReference type="SUPFAM" id="SSF103657">
    <property type="entry name" value="BAR/IMD domain-like"/>
    <property type="match status" value="1"/>
</dbReference>
<keyword evidence="5" id="KW-1185">Reference proteome</keyword>
<dbReference type="GO" id="GO:0031097">
    <property type="term" value="C:medial cortex"/>
    <property type="evidence" value="ECO:0007669"/>
    <property type="project" value="TreeGrafter"/>
</dbReference>
<dbReference type="OrthoDB" id="10255128at2759"/>
<dbReference type="GO" id="GO:0030479">
    <property type="term" value="C:actin cortical patch"/>
    <property type="evidence" value="ECO:0007669"/>
    <property type="project" value="TreeGrafter"/>
</dbReference>
<dbReference type="RefSeq" id="XP_018984728.1">
    <property type="nucleotide sequence ID" value="XM_019130498.1"/>
</dbReference>
<dbReference type="GO" id="GO:0051666">
    <property type="term" value="P:actin cortical patch localization"/>
    <property type="evidence" value="ECO:0007669"/>
    <property type="project" value="InterPro"/>
</dbReference>
<reference evidence="5" key="1">
    <citation type="submission" date="2016-05" db="EMBL/GenBank/DDBJ databases">
        <title>Comparative genomics of biotechnologically important yeasts.</title>
        <authorList>
            <consortium name="DOE Joint Genome Institute"/>
            <person name="Riley R."/>
            <person name="Haridas S."/>
            <person name="Wolfe K.H."/>
            <person name="Lopes M.R."/>
            <person name="Hittinger C.T."/>
            <person name="Goker M."/>
            <person name="Salamov A."/>
            <person name="Wisecaver J."/>
            <person name="Long T.M."/>
            <person name="Aerts A.L."/>
            <person name="Barry K."/>
            <person name="Choi C."/>
            <person name="Clum A."/>
            <person name="Coughlan A.Y."/>
            <person name="Deshpande S."/>
            <person name="Douglass A.P."/>
            <person name="Hanson S.J."/>
            <person name="Klenk H.-P."/>
            <person name="Labutti K."/>
            <person name="Lapidus A."/>
            <person name="Lindquist E."/>
            <person name="Lipzen A."/>
            <person name="Meier-Kolthoff J.P."/>
            <person name="Ohm R.A."/>
            <person name="Otillar R.P."/>
            <person name="Pangilinan J."/>
            <person name="Peng Y."/>
            <person name="Rokas A."/>
            <person name="Rosa C.A."/>
            <person name="Scheuner C."/>
            <person name="Sibirny A.A."/>
            <person name="Slot J.C."/>
            <person name="Stielow J.B."/>
            <person name="Sun H."/>
            <person name="Kurtzman C.P."/>
            <person name="Blackwell M."/>
            <person name="Grigoriev I.V."/>
            <person name="Jeffries T.W."/>
        </authorList>
    </citation>
    <scope>NUCLEOTIDE SEQUENCE [LARGE SCALE GENOMIC DNA]</scope>
    <source>
        <strain evidence="5">NRRL Y-12698</strain>
    </source>
</reference>
<dbReference type="InterPro" id="IPR046982">
    <property type="entry name" value="BIN3/RVS161-like"/>
</dbReference>
<dbReference type="GeneID" id="30148351"/>
<dbReference type="InterPro" id="IPR036028">
    <property type="entry name" value="SH3-like_dom_sf"/>
</dbReference>
<dbReference type="STRING" id="984486.A0A1E3QP28"/>
<dbReference type="GO" id="GO:0008289">
    <property type="term" value="F:lipid binding"/>
    <property type="evidence" value="ECO:0007669"/>
    <property type="project" value="TreeGrafter"/>
</dbReference>
<dbReference type="GO" id="GO:0043332">
    <property type="term" value="C:mating projection tip"/>
    <property type="evidence" value="ECO:0007669"/>
    <property type="project" value="TreeGrafter"/>
</dbReference>
<dbReference type="FunFam" id="2.30.30.40:FF:000072">
    <property type="entry name" value="Unconventional Myosin IB"/>
    <property type="match status" value="1"/>
</dbReference>
<dbReference type="Gene3D" id="1.20.1270.60">
    <property type="entry name" value="Arfaptin homology (AH) domain/BAR domain"/>
    <property type="match status" value="1"/>
</dbReference>
<evidence type="ECO:0000313" key="4">
    <source>
        <dbReference type="EMBL" id="ODQ79400.1"/>
    </source>
</evidence>
<name>A0A1E3QP28_9ASCO</name>
<gene>
    <name evidence="4" type="ORF">BABINDRAFT_167265</name>
</gene>
<dbReference type="AlphaFoldDB" id="A0A1E3QP28"/>
<dbReference type="GO" id="GO:0097320">
    <property type="term" value="P:plasma membrane tubulation"/>
    <property type="evidence" value="ECO:0007669"/>
    <property type="project" value="TreeGrafter"/>
</dbReference>
<dbReference type="GO" id="GO:0006897">
    <property type="term" value="P:endocytosis"/>
    <property type="evidence" value="ECO:0007669"/>
    <property type="project" value="InterPro"/>
</dbReference>